<reference evidence="1" key="2">
    <citation type="journal article" date="2022" name="Res Sq">
        <title>Comparative Genomics Reveals Insights into the Divergent Evolution of Astigmatic Mites and Household Pest Adaptations.</title>
        <authorList>
            <person name="Xiong Q."/>
            <person name="Wan A.T.-Y."/>
            <person name="Liu X.-Y."/>
            <person name="Fung C.S.-H."/>
            <person name="Xiao X."/>
            <person name="Malainual N."/>
            <person name="Hou J."/>
            <person name="Wang L."/>
            <person name="Wang M."/>
            <person name="Yang K."/>
            <person name="Cui Y."/>
            <person name="Leung E."/>
            <person name="Nong W."/>
            <person name="Shin S.-K."/>
            <person name="Au S."/>
            <person name="Jeong K.Y."/>
            <person name="Chew F.T."/>
            <person name="Hui J."/>
            <person name="Leung T.F."/>
            <person name="Tungtrongchitr A."/>
            <person name="Zhong N."/>
            <person name="Liu Z."/>
            <person name="Tsui S."/>
        </authorList>
    </citation>
    <scope>NUCLEOTIDE SEQUENCE</scope>
    <source>
        <strain evidence="1">Derf</strain>
        <tissue evidence="1">Whole organism</tissue>
    </source>
</reference>
<sequence>MAMTMIPYCTLDSDNRNNRIREDNFADAMDRATKDCSASAQLDNIGHEDEVAAIDVASLDCNGGKCWQFCPSSTPTTWLRDGGAFAFERV</sequence>
<gene>
    <name evidence="1" type="ORF">DERF_002660</name>
</gene>
<evidence type="ECO:0000313" key="2">
    <source>
        <dbReference type="Proteomes" id="UP000790347"/>
    </source>
</evidence>
<protein>
    <submittedName>
        <fullName evidence="1">Uncharacterized protein</fullName>
    </submittedName>
</protein>
<accession>A0A922LAU3</accession>
<reference evidence="1" key="1">
    <citation type="submission" date="2013-05" db="EMBL/GenBank/DDBJ databases">
        <authorList>
            <person name="Yim A.K.Y."/>
            <person name="Chan T.F."/>
            <person name="Ji K.M."/>
            <person name="Liu X.Y."/>
            <person name="Zhou J.W."/>
            <person name="Li R.Q."/>
            <person name="Yang K.Y."/>
            <person name="Li J."/>
            <person name="Li M."/>
            <person name="Law P.T.W."/>
            <person name="Wu Y.L."/>
            <person name="Cai Z.L."/>
            <person name="Qin H."/>
            <person name="Bao Y."/>
            <person name="Leung R.K.K."/>
            <person name="Ng P.K.S."/>
            <person name="Zou J."/>
            <person name="Zhong X.J."/>
            <person name="Ran P.X."/>
            <person name="Zhong N.S."/>
            <person name="Liu Z.G."/>
            <person name="Tsui S.K.W."/>
        </authorList>
    </citation>
    <scope>NUCLEOTIDE SEQUENCE</scope>
    <source>
        <strain evidence="1">Derf</strain>
        <tissue evidence="1">Whole organism</tissue>
    </source>
</reference>
<name>A0A922LAU3_DERFA</name>
<dbReference type="Proteomes" id="UP000790347">
    <property type="component" value="Unassembled WGS sequence"/>
</dbReference>
<evidence type="ECO:0000313" key="1">
    <source>
        <dbReference type="EMBL" id="KAH9528743.1"/>
    </source>
</evidence>
<proteinExistence type="predicted"/>
<dbReference type="AlphaFoldDB" id="A0A922LAU3"/>
<organism evidence="1 2">
    <name type="scientific">Dermatophagoides farinae</name>
    <name type="common">American house dust mite</name>
    <dbReference type="NCBI Taxonomy" id="6954"/>
    <lineage>
        <taxon>Eukaryota</taxon>
        <taxon>Metazoa</taxon>
        <taxon>Ecdysozoa</taxon>
        <taxon>Arthropoda</taxon>
        <taxon>Chelicerata</taxon>
        <taxon>Arachnida</taxon>
        <taxon>Acari</taxon>
        <taxon>Acariformes</taxon>
        <taxon>Sarcoptiformes</taxon>
        <taxon>Astigmata</taxon>
        <taxon>Psoroptidia</taxon>
        <taxon>Analgoidea</taxon>
        <taxon>Pyroglyphidae</taxon>
        <taxon>Dermatophagoidinae</taxon>
        <taxon>Dermatophagoides</taxon>
    </lineage>
</organism>
<keyword evidence="2" id="KW-1185">Reference proteome</keyword>
<comment type="caution">
    <text evidence="1">The sequence shown here is derived from an EMBL/GenBank/DDBJ whole genome shotgun (WGS) entry which is preliminary data.</text>
</comment>
<dbReference type="EMBL" id="ASGP02000001">
    <property type="protein sequence ID" value="KAH9528743.1"/>
    <property type="molecule type" value="Genomic_DNA"/>
</dbReference>